<dbReference type="VEuPathDB" id="VectorBase:AFAF007127"/>
<feature type="signal peptide" evidence="1">
    <location>
        <begin position="1"/>
        <end position="17"/>
    </location>
</feature>
<evidence type="ECO:0000313" key="2">
    <source>
        <dbReference type="EnsemblMetazoa" id="AFAF007127-PA"/>
    </source>
</evidence>
<evidence type="ECO:0000256" key="1">
    <source>
        <dbReference type="SAM" id="SignalP"/>
    </source>
</evidence>
<dbReference type="Proteomes" id="UP000075886">
    <property type="component" value="Unassembled WGS sequence"/>
</dbReference>
<dbReference type="AlphaFoldDB" id="A0A182QBY9"/>
<name>A0A182QBY9_9DIPT</name>
<reference evidence="2" key="2">
    <citation type="submission" date="2020-05" db="UniProtKB">
        <authorList>
            <consortium name="EnsemblMetazoa"/>
        </authorList>
    </citation>
    <scope>IDENTIFICATION</scope>
    <source>
        <strain evidence="2">FAR1</strain>
    </source>
</reference>
<proteinExistence type="predicted"/>
<dbReference type="EnsemblMetazoa" id="AFAF007127-RA">
    <property type="protein sequence ID" value="AFAF007127-PA"/>
    <property type="gene ID" value="AFAF007127"/>
</dbReference>
<protein>
    <recommendedName>
        <fullName evidence="4">Protein TsetseEP domain-containing protein</fullName>
    </recommendedName>
</protein>
<dbReference type="EMBL" id="AXCN02000446">
    <property type="status" value="NOT_ANNOTATED_CDS"/>
    <property type="molecule type" value="Genomic_DNA"/>
</dbReference>
<feature type="chain" id="PRO_5008132531" description="Protein TsetseEP domain-containing protein" evidence="1">
    <location>
        <begin position="18"/>
        <end position="389"/>
    </location>
</feature>
<keyword evidence="3" id="KW-1185">Reference proteome</keyword>
<evidence type="ECO:0008006" key="4">
    <source>
        <dbReference type="Google" id="ProtNLM"/>
    </source>
</evidence>
<sequence>MKYFAIFIPLVIITTLAEYGETNPKPDFAVPARMTGVGSGVLPGTSGNVVQNTNRVLAVLAQFQSITESLYGLQTPELYRLATGFRVVLDSLVESGSPIFQALSNAARLSTGNITTVFDGIRRSINAMVALDELHHAVINGTQLLLGSEGVQNISIVLDQLVRNVADLSIVLDEIEPAIVDIQRLGRPTQTQVDSVYPQGGIRKLNGILLDYVNIGTSTVPQINAVVNRIRLMDGFIARLDSVTGAMRTTLNGTMAAVNESILSGVQQRLQNALRATNTNFNSTVTLVTRKLKLFFLDDVRAIRQGARNATATLTTRLTNVTELVDEVSNRSRVTVGDGSAADWVMNRTNGVIMDLAWRTALSVTSAVPRADTCFARFNYEFDKVPRLI</sequence>
<evidence type="ECO:0000313" key="3">
    <source>
        <dbReference type="Proteomes" id="UP000075886"/>
    </source>
</evidence>
<organism evidence="2 3">
    <name type="scientific">Anopheles farauti</name>
    <dbReference type="NCBI Taxonomy" id="69004"/>
    <lineage>
        <taxon>Eukaryota</taxon>
        <taxon>Metazoa</taxon>
        <taxon>Ecdysozoa</taxon>
        <taxon>Arthropoda</taxon>
        <taxon>Hexapoda</taxon>
        <taxon>Insecta</taxon>
        <taxon>Pterygota</taxon>
        <taxon>Neoptera</taxon>
        <taxon>Endopterygota</taxon>
        <taxon>Diptera</taxon>
        <taxon>Nematocera</taxon>
        <taxon>Culicoidea</taxon>
        <taxon>Culicidae</taxon>
        <taxon>Anophelinae</taxon>
        <taxon>Anopheles</taxon>
    </lineage>
</organism>
<accession>A0A182QBY9</accession>
<keyword evidence="1" id="KW-0732">Signal</keyword>
<reference evidence="3" key="1">
    <citation type="submission" date="2014-01" db="EMBL/GenBank/DDBJ databases">
        <title>The Genome Sequence of Anopheles farauti FAR1 (V2).</title>
        <authorList>
            <consortium name="The Broad Institute Genomics Platform"/>
            <person name="Neafsey D.E."/>
            <person name="Besansky N."/>
            <person name="Howell P."/>
            <person name="Walton C."/>
            <person name="Young S.K."/>
            <person name="Zeng Q."/>
            <person name="Gargeya S."/>
            <person name="Fitzgerald M."/>
            <person name="Haas B."/>
            <person name="Abouelleil A."/>
            <person name="Allen A.W."/>
            <person name="Alvarado L."/>
            <person name="Arachchi H.M."/>
            <person name="Berlin A.M."/>
            <person name="Chapman S.B."/>
            <person name="Gainer-Dewar J."/>
            <person name="Goldberg J."/>
            <person name="Griggs A."/>
            <person name="Gujja S."/>
            <person name="Hansen M."/>
            <person name="Howarth C."/>
            <person name="Imamovic A."/>
            <person name="Ireland A."/>
            <person name="Larimer J."/>
            <person name="McCowan C."/>
            <person name="Murphy C."/>
            <person name="Pearson M."/>
            <person name="Poon T.W."/>
            <person name="Priest M."/>
            <person name="Roberts A."/>
            <person name="Saif S."/>
            <person name="Shea T."/>
            <person name="Sisk P."/>
            <person name="Sykes S."/>
            <person name="Wortman J."/>
            <person name="Nusbaum C."/>
            <person name="Birren B."/>
        </authorList>
    </citation>
    <scope>NUCLEOTIDE SEQUENCE [LARGE SCALE GENOMIC DNA]</scope>
    <source>
        <strain evidence="3">FAR1</strain>
    </source>
</reference>